<dbReference type="RefSeq" id="WP_092267451.1">
    <property type="nucleotide sequence ID" value="NZ_BJOE01000006.1"/>
</dbReference>
<dbReference type="InterPro" id="IPR036390">
    <property type="entry name" value="WH_DNA-bd_sf"/>
</dbReference>
<dbReference type="InterPro" id="IPR000485">
    <property type="entry name" value="AsnC-type_HTH_dom"/>
</dbReference>
<evidence type="ECO:0000313" key="6">
    <source>
        <dbReference type="Proteomes" id="UP000198915"/>
    </source>
</evidence>
<organism evidence="5 6">
    <name type="scientific">Brevibacillus centrosporus</name>
    <dbReference type="NCBI Taxonomy" id="54910"/>
    <lineage>
        <taxon>Bacteria</taxon>
        <taxon>Bacillati</taxon>
        <taxon>Bacillota</taxon>
        <taxon>Bacilli</taxon>
        <taxon>Bacillales</taxon>
        <taxon>Paenibacillaceae</taxon>
        <taxon>Brevibacillus</taxon>
    </lineage>
</organism>
<keyword evidence="2" id="KW-0238">DNA-binding</keyword>
<dbReference type="InterPro" id="IPR036388">
    <property type="entry name" value="WH-like_DNA-bd_sf"/>
</dbReference>
<dbReference type="Gene3D" id="1.10.10.10">
    <property type="entry name" value="Winged helix-like DNA-binding domain superfamily/Winged helix DNA-binding domain"/>
    <property type="match status" value="1"/>
</dbReference>
<dbReference type="AlphaFoldDB" id="A0A1I3RL39"/>
<dbReference type="GO" id="GO:0005829">
    <property type="term" value="C:cytosol"/>
    <property type="evidence" value="ECO:0007669"/>
    <property type="project" value="TreeGrafter"/>
</dbReference>
<dbReference type="GeneID" id="301128687"/>
<protein>
    <submittedName>
        <fullName evidence="5">Lrp/AsnC family transcriptional regulator, regulator for asnA, asnC and gidA</fullName>
    </submittedName>
</protein>
<dbReference type="InterPro" id="IPR019888">
    <property type="entry name" value="Tscrpt_reg_AsnC-like"/>
</dbReference>
<dbReference type="InterPro" id="IPR019887">
    <property type="entry name" value="Tscrpt_reg_AsnC/Lrp_C"/>
</dbReference>
<dbReference type="SUPFAM" id="SSF54909">
    <property type="entry name" value="Dimeric alpha+beta barrel"/>
    <property type="match status" value="1"/>
</dbReference>
<evidence type="ECO:0000313" key="5">
    <source>
        <dbReference type="EMBL" id="SFJ46031.1"/>
    </source>
</evidence>
<name>A0A1I3RL39_9BACL</name>
<dbReference type="SMART" id="SM00344">
    <property type="entry name" value="HTH_ASNC"/>
    <property type="match status" value="1"/>
</dbReference>
<keyword evidence="6" id="KW-1185">Reference proteome</keyword>
<dbReference type="Pfam" id="PF13404">
    <property type="entry name" value="HTH_AsnC-type"/>
    <property type="match status" value="1"/>
</dbReference>
<dbReference type="PROSITE" id="PS50956">
    <property type="entry name" value="HTH_ASNC_2"/>
    <property type="match status" value="1"/>
</dbReference>
<dbReference type="GO" id="GO:0043200">
    <property type="term" value="P:response to amino acid"/>
    <property type="evidence" value="ECO:0007669"/>
    <property type="project" value="TreeGrafter"/>
</dbReference>
<sequence>MEEKFRRSLYPELDDIDYGIVRALQENARLPFTQIAKELGVTEKTIRMRVQQMQDEGVLSLVGIVNPVKAGLNVQAFVQIATEADKLDDVVAVLNGIVEVRLVVLTSGDYQLITQILVRNYEELSQFLMKTLNKIPGVTRVNVINELKILKSKYKFVR</sequence>
<evidence type="ECO:0000256" key="2">
    <source>
        <dbReference type="ARBA" id="ARBA00023125"/>
    </source>
</evidence>
<evidence type="ECO:0000259" key="4">
    <source>
        <dbReference type="PROSITE" id="PS50956"/>
    </source>
</evidence>
<dbReference type="PANTHER" id="PTHR30154:SF34">
    <property type="entry name" value="TRANSCRIPTIONAL REGULATOR AZLB"/>
    <property type="match status" value="1"/>
</dbReference>
<dbReference type="Proteomes" id="UP000198915">
    <property type="component" value="Unassembled WGS sequence"/>
</dbReference>
<dbReference type="EMBL" id="FORT01000003">
    <property type="protein sequence ID" value="SFJ46031.1"/>
    <property type="molecule type" value="Genomic_DNA"/>
</dbReference>
<dbReference type="InterPro" id="IPR011008">
    <property type="entry name" value="Dimeric_a/b-barrel"/>
</dbReference>
<reference evidence="6" key="1">
    <citation type="submission" date="2016-10" db="EMBL/GenBank/DDBJ databases">
        <authorList>
            <person name="Varghese N."/>
            <person name="Submissions S."/>
        </authorList>
    </citation>
    <scope>NUCLEOTIDE SEQUENCE [LARGE SCALE GENOMIC DNA]</scope>
    <source>
        <strain evidence="6">OK042</strain>
    </source>
</reference>
<feature type="domain" description="HTH asnC-type" evidence="4">
    <location>
        <begin position="13"/>
        <end position="73"/>
    </location>
</feature>
<dbReference type="GO" id="GO:0043565">
    <property type="term" value="F:sequence-specific DNA binding"/>
    <property type="evidence" value="ECO:0007669"/>
    <property type="project" value="InterPro"/>
</dbReference>
<dbReference type="PROSITE" id="PS00519">
    <property type="entry name" value="HTH_ASNC_1"/>
    <property type="match status" value="1"/>
</dbReference>
<accession>A0A1I3RL39</accession>
<dbReference type="SUPFAM" id="SSF46785">
    <property type="entry name" value="Winged helix' DNA-binding domain"/>
    <property type="match status" value="1"/>
</dbReference>
<dbReference type="Gene3D" id="3.30.70.920">
    <property type="match status" value="1"/>
</dbReference>
<dbReference type="STRING" id="1884381.SAMN05518846_103441"/>
<dbReference type="CDD" id="cd00090">
    <property type="entry name" value="HTH_ARSR"/>
    <property type="match status" value="1"/>
</dbReference>
<evidence type="ECO:0000256" key="3">
    <source>
        <dbReference type="ARBA" id="ARBA00023163"/>
    </source>
</evidence>
<evidence type="ECO:0000256" key="1">
    <source>
        <dbReference type="ARBA" id="ARBA00023015"/>
    </source>
</evidence>
<dbReference type="Pfam" id="PF01037">
    <property type="entry name" value="AsnC_trans_reg"/>
    <property type="match status" value="1"/>
</dbReference>
<dbReference type="PRINTS" id="PR00033">
    <property type="entry name" value="HTHASNC"/>
</dbReference>
<dbReference type="InterPro" id="IPR019885">
    <property type="entry name" value="Tscrpt_reg_HTH_AsnC-type_CS"/>
</dbReference>
<proteinExistence type="predicted"/>
<keyword evidence="1" id="KW-0805">Transcription regulation</keyword>
<keyword evidence="3" id="KW-0804">Transcription</keyword>
<dbReference type="PANTHER" id="PTHR30154">
    <property type="entry name" value="LEUCINE-RESPONSIVE REGULATORY PROTEIN"/>
    <property type="match status" value="1"/>
</dbReference>
<gene>
    <name evidence="5" type="ORF">SAMN05518846_103441</name>
</gene>
<dbReference type="InterPro" id="IPR011991">
    <property type="entry name" value="ArsR-like_HTH"/>
</dbReference>